<evidence type="ECO:0000313" key="3">
    <source>
        <dbReference type="WBParaSite" id="HCON_00058910-00001"/>
    </source>
</evidence>
<dbReference type="WBParaSite" id="HCON_00058910-00001">
    <property type="protein sequence ID" value="HCON_00058910-00001"/>
    <property type="gene ID" value="HCON_00058910"/>
</dbReference>
<dbReference type="AlphaFoldDB" id="A0A7I4Y7I8"/>
<sequence>MSQSATDQTTAARYPTRRRKPIQPTPVILTAPTLDDDARGLLNQINEILVTKAPEAIPLLQQFLSKLPSLSLEMIESEKRDRSIVLLGVPEAEKELPASQRQEHTEKYVSEILDFLDIEARPVEVFRMGRASDRPRLVKCVFPARKILFDTLARAHKLRASSRFNNVKIRKSMTPEERSKDQELRKKAYERNREEHNGNRVYVVYRGEIVKASDIPSIKKEGSKNF</sequence>
<keyword evidence="2" id="KW-1185">Reference proteome</keyword>
<feature type="compositionally biased region" description="Polar residues" evidence="1">
    <location>
        <begin position="1"/>
        <end position="11"/>
    </location>
</feature>
<evidence type="ECO:0000256" key="1">
    <source>
        <dbReference type="SAM" id="MobiDB-lite"/>
    </source>
</evidence>
<accession>A0A7I4Y7I8</accession>
<evidence type="ECO:0000313" key="2">
    <source>
        <dbReference type="Proteomes" id="UP000025227"/>
    </source>
</evidence>
<organism evidence="2 3">
    <name type="scientific">Haemonchus contortus</name>
    <name type="common">Barber pole worm</name>
    <dbReference type="NCBI Taxonomy" id="6289"/>
    <lineage>
        <taxon>Eukaryota</taxon>
        <taxon>Metazoa</taxon>
        <taxon>Ecdysozoa</taxon>
        <taxon>Nematoda</taxon>
        <taxon>Chromadorea</taxon>
        <taxon>Rhabditida</taxon>
        <taxon>Rhabditina</taxon>
        <taxon>Rhabditomorpha</taxon>
        <taxon>Strongyloidea</taxon>
        <taxon>Trichostrongylidae</taxon>
        <taxon>Haemonchus</taxon>
    </lineage>
</organism>
<dbReference type="OMA" id="TERYVIN"/>
<proteinExistence type="predicted"/>
<protein>
    <submittedName>
        <fullName evidence="3">Uncharacterized protein</fullName>
    </submittedName>
</protein>
<name>A0A7I4Y7I8_HAECO</name>
<reference evidence="3" key="1">
    <citation type="submission" date="2020-12" db="UniProtKB">
        <authorList>
            <consortium name="WormBaseParasite"/>
        </authorList>
    </citation>
    <scope>IDENTIFICATION</scope>
    <source>
        <strain evidence="3">MHco3</strain>
    </source>
</reference>
<dbReference type="OrthoDB" id="5869388at2759"/>
<feature type="region of interest" description="Disordered" evidence="1">
    <location>
        <begin position="1"/>
        <end position="24"/>
    </location>
</feature>
<dbReference type="Proteomes" id="UP000025227">
    <property type="component" value="Unplaced"/>
</dbReference>
<feature type="region of interest" description="Disordered" evidence="1">
    <location>
        <begin position="172"/>
        <end position="192"/>
    </location>
</feature>
<feature type="compositionally biased region" description="Basic and acidic residues" evidence="1">
    <location>
        <begin position="173"/>
        <end position="192"/>
    </location>
</feature>